<keyword evidence="1 11" id="KW-0479">Metal-binding</keyword>
<evidence type="ECO:0000313" key="13">
    <source>
        <dbReference type="EMBL" id="OGE03677.1"/>
    </source>
</evidence>
<comment type="similarity">
    <text evidence="11">Belongs to the RecA family. RadA subfamily.</text>
</comment>
<evidence type="ECO:0000256" key="10">
    <source>
        <dbReference type="ARBA" id="ARBA00023204"/>
    </source>
</evidence>
<dbReference type="Gene3D" id="3.40.50.300">
    <property type="entry name" value="P-loop containing nucleotide triphosphate hydrolases"/>
    <property type="match status" value="1"/>
</dbReference>
<feature type="domain" description="RecA family profile 1" evidence="12">
    <location>
        <begin position="64"/>
        <end position="258"/>
    </location>
</feature>
<comment type="function">
    <text evidence="11">Plays a role in repairing double-strand DNA breaks, probably involving stabilizing or processing branched DNA or blocked replication forks.</text>
</comment>
<protein>
    <recommendedName>
        <fullName evidence="11">DNA repair protein RadA</fullName>
    </recommendedName>
</protein>
<dbReference type="CDD" id="cd01121">
    <property type="entry name" value="RadA_SMS_N"/>
    <property type="match status" value="1"/>
</dbReference>
<evidence type="ECO:0000256" key="5">
    <source>
        <dbReference type="ARBA" id="ARBA00022801"/>
    </source>
</evidence>
<keyword evidence="7 11" id="KW-0067">ATP-binding</keyword>
<proteinExistence type="inferred from homology"/>
<dbReference type="EMBL" id="MFBQ01000046">
    <property type="protein sequence ID" value="OGE03677.1"/>
    <property type="molecule type" value="Genomic_DNA"/>
</dbReference>
<dbReference type="Proteomes" id="UP000176780">
    <property type="component" value="Unassembled WGS sequence"/>
</dbReference>
<dbReference type="InterPro" id="IPR003593">
    <property type="entry name" value="AAA+_ATPase"/>
</dbReference>
<dbReference type="InterPro" id="IPR004504">
    <property type="entry name" value="DNA_repair_RadA"/>
</dbReference>
<feature type="short sequence motif" description="RadA KNRFG motif" evidence="11">
    <location>
        <begin position="295"/>
        <end position="299"/>
    </location>
</feature>
<dbReference type="InterPro" id="IPR020588">
    <property type="entry name" value="RecA_ATP-bd"/>
</dbReference>
<dbReference type="Pfam" id="PF13541">
    <property type="entry name" value="ChlI"/>
    <property type="match status" value="1"/>
</dbReference>
<evidence type="ECO:0000256" key="1">
    <source>
        <dbReference type="ARBA" id="ARBA00022723"/>
    </source>
</evidence>
<keyword evidence="5" id="KW-0378">Hydrolase</keyword>
<dbReference type="PRINTS" id="PR01874">
    <property type="entry name" value="DNAREPAIRADA"/>
</dbReference>
<feature type="region of interest" description="Lon-protease-like" evidence="11">
    <location>
        <begin position="394"/>
        <end position="484"/>
    </location>
</feature>
<dbReference type="GO" id="GO:0005524">
    <property type="term" value="F:ATP binding"/>
    <property type="evidence" value="ECO:0007669"/>
    <property type="project" value="UniProtKB-UniRule"/>
</dbReference>
<dbReference type="HAMAP" id="MF_01498">
    <property type="entry name" value="RadA_bact"/>
    <property type="match status" value="1"/>
</dbReference>
<sequence>MKQTSTFICQQCGYQSASFLGKCPECGEWNSLVETLVGDRPAVTLGQQNLNIDLFKLSDVKSQAIKRISTGFSEFDRVLGGGVVPGSIVLISGDPGIGKSTLLLQCAMQIAKGQLGNLAVRSVGKKTSKSSSSLSGSTELTAEVLRAEGPNAQNPNNPEHVVLYVTGEESSQQVKIRADRLGTVLGDLYILPETGVETIIAAAQKLSPTLLIIDSIQTVVSQKLSGSAGSVGQLRECSQILQRFAKGAKTGVFIVGHVTKEGSIAGPKVLEHLVDAVLNLEGDDMHAFRLLRSSKNRFGSTFEVGVFEMQDKGLIQVDNPSQIFLEQRISARAGSVVTSTLAGGRPILAEIQALCASTIFPVPTRRVGGLDFSRMQIVIASLSKVSKLALGNLDIYLNVAGGLKIVEPAADLPAALAVVSAAVDKSVKEGICAFGEVGLLGELRPVANLKVRVEEAKRLGFNDFVSPDRFKTLEEATSYAIHGE</sequence>
<dbReference type="InterPro" id="IPR020568">
    <property type="entry name" value="Ribosomal_Su5_D2-typ_SF"/>
</dbReference>
<evidence type="ECO:0000313" key="14">
    <source>
        <dbReference type="Proteomes" id="UP000176780"/>
    </source>
</evidence>
<feature type="binding site" evidence="11">
    <location>
        <begin position="93"/>
        <end position="100"/>
    </location>
    <ligand>
        <name>ATP</name>
        <dbReference type="ChEBI" id="CHEBI:30616"/>
    </ligand>
</feature>
<keyword evidence="4" id="KW-0863">Zinc-finger</keyword>
<dbReference type="InterPro" id="IPR041166">
    <property type="entry name" value="Rubredoxin_2"/>
</dbReference>
<dbReference type="InterPro" id="IPR027417">
    <property type="entry name" value="P-loop_NTPase"/>
</dbReference>
<reference evidence="13 14" key="1">
    <citation type="journal article" date="2016" name="Nat. Commun.">
        <title>Thousands of microbial genomes shed light on interconnected biogeochemical processes in an aquifer system.</title>
        <authorList>
            <person name="Anantharaman K."/>
            <person name="Brown C.T."/>
            <person name="Hug L.A."/>
            <person name="Sharon I."/>
            <person name="Castelle C.J."/>
            <person name="Probst A.J."/>
            <person name="Thomas B.C."/>
            <person name="Singh A."/>
            <person name="Wilkins M.J."/>
            <person name="Karaoz U."/>
            <person name="Brodie E.L."/>
            <person name="Williams K.H."/>
            <person name="Hubbard S.S."/>
            <person name="Banfield J.F."/>
        </authorList>
    </citation>
    <scope>NUCLEOTIDE SEQUENCE [LARGE SCALE GENOMIC DNA]</scope>
</reference>
<dbReference type="PROSITE" id="PS50162">
    <property type="entry name" value="RECA_2"/>
    <property type="match status" value="1"/>
</dbReference>
<accession>A0A1F5HHT3</accession>
<dbReference type="SUPFAM" id="SSF54211">
    <property type="entry name" value="Ribosomal protein S5 domain 2-like"/>
    <property type="match status" value="1"/>
</dbReference>
<keyword evidence="10 11" id="KW-0234">DNA repair</keyword>
<dbReference type="PANTHER" id="PTHR32472">
    <property type="entry name" value="DNA REPAIR PROTEIN RADA"/>
    <property type="match status" value="1"/>
</dbReference>
<dbReference type="GO" id="GO:0005829">
    <property type="term" value="C:cytosol"/>
    <property type="evidence" value="ECO:0007669"/>
    <property type="project" value="TreeGrafter"/>
</dbReference>
<dbReference type="GO" id="GO:0003684">
    <property type="term" value="F:damaged DNA binding"/>
    <property type="evidence" value="ECO:0007669"/>
    <property type="project" value="InterPro"/>
</dbReference>
<keyword evidence="8 11" id="KW-0346">Stress response</keyword>
<dbReference type="InterPro" id="IPR014721">
    <property type="entry name" value="Ribsml_uS5_D2-typ_fold_subgr"/>
</dbReference>
<keyword evidence="2 11" id="KW-0547">Nucleotide-binding</keyword>
<gene>
    <name evidence="11" type="primary">radA</name>
    <name evidence="13" type="ORF">A3B51_00860</name>
</gene>
<comment type="caution">
    <text evidence="13">The sequence shown here is derived from an EMBL/GenBank/DDBJ whole genome shotgun (WGS) entry which is preliminary data.</text>
</comment>
<dbReference type="PANTHER" id="PTHR32472:SF10">
    <property type="entry name" value="DNA REPAIR PROTEIN RADA-LIKE PROTEIN"/>
    <property type="match status" value="1"/>
</dbReference>
<evidence type="ECO:0000256" key="3">
    <source>
        <dbReference type="ARBA" id="ARBA00022763"/>
    </source>
</evidence>
<dbReference type="GO" id="GO:0140664">
    <property type="term" value="F:ATP-dependent DNA damage sensor activity"/>
    <property type="evidence" value="ECO:0007669"/>
    <property type="project" value="InterPro"/>
</dbReference>
<keyword evidence="3 11" id="KW-0227">DNA damage</keyword>
<dbReference type="SUPFAM" id="SSF52540">
    <property type="entry name" value="P-loop containing nucleoside triphosphate hydrolases"/>
    <property type="match status" value="1"/>
</dbReference>
<evidence type="ECO:0000256" key="6">
    <source>
        <dbReference type="ARBA" id="ARBA00022833"/>
    </source>
</evidence>
<evidence type="ECO:0000256" key="4">
    <source>
        <dbReference type="ARBA" id="ARBA00022771"/>
    </source>
</evidence>
<evidence type="ECO:0000256" key="9">
    <source>
        <dbReference type="ARBA" id="ARBA00023125"/>
    </source>
</evidence>
<dbReference type="AlphaFoldDB" id="A0A1F5HHT3"/>
<name>A0A1F5HHT3_9BACT</name>
<evidence type="ECO:0000256" key="11">
    <source>
        <dbReference type="HAMAP-Rule" id="MF_01498"/>
    </source>
</evidence>
<evidence type="ECO:0000256" key="2">
    <source>
        <dbReference type="ARBA" id="ARBA00022741"/>
    </source>
</evidence>
<evidence type="ECO:0000256" key="8">
    <source>
        <dbReference type="ARBA" id="ARBA00023016"/>
    </source>
</evidence>
<evidence type="ECO:0000259" key="12">
    <source>
        <dbReference type="PROSITE" id="PS50162"/>
    </source>
</evidence>
<dbReference type="GO" id="GO:0008270">
    <property type="term" value="F:zinc ion binding"/>
    <property type="evidence" value="ECO:0007669"/>
    <property type="project" value="UniProtKB-KW"/>
</dbReference>
<keyword evidence="9 11" id="KW-0238">DNA-binding</keyword>
<organism evidence="13 14">
    <name type="scientific">Candidatus Curtissbacteria bacterium RIFCSPLOWO2_01_FULL_41_18</name>
    <dbReference type="NCBI Taxonomy" id="1797727"/>
    <lineage>
        <taxon>Bacteria</taxon>
        <taxon>Candidatus Curtissiibacteriota</taxon>
    </lineage>
</organism>
<dbReference type="GO" id="GO:0000725">
    <property type="term" value="P:recombinational repair"/>
    <property type="evidence" value="ECO:0007669"/>
    <property type="project" value="UniProtKB-UniRule"/>
</dbReference>
<dbReference type="Gene3D" id="3.30.230.10">
    <property type="match status" value="1"/>
</dbReference>
<dbReference type="STRING" id="1797727.A3B51_00860"/>
<dbReference type="GO" id="GO:0016787">
    <property type="term" value="F:hydrolase activity"/>
    <property type="evidence" value="ECO:0007669"/>
    <property type="project" value="UniProtKB-KW"/>
</dbReference>
<comment type="domain">
    <text evidence="11">The middle region has homology to RecA with ATPase motifs including the RadA KNRFG motif, while the C-terminus is homologous to Lon protease.</text>
</comment>
<evidence type="ECO:0000256" key="7">
    <source>
        <dbReference type="ARBA" id="ARBA00022840"/>
    </source>
</evidence>
<dbReference type="Pfam" id="PF18073">
    <property type="entry name" value="Zn_ribbon_LapB"/>
    <property type="match status" value="1"/>
</dbReference>
<keyword evidence="6" id="KW-0862">Zinc</keyword>
<dbReference type="SMART" id="SM00382">
    <property type="entry name" value="AAA"/>
    <property type="match status" value="1"/>
</dbReference>